<keyword evidence="2" id="KW-1185">Reference proteome</keyword>
<sequence>MPGTIYDRINLILGDTPIYKAFRRGEIGVAKYQQWIEIESHNTQAVQQLNEDQLNLSGRTPVNKQEFVQRALSQCMAHDIIADDHFDAGEVRKELTRIDSGYDHGGFSTYIFPGENDVLYAIVRKTRPGRAVFMGSYYGYRAAMAKAAHPTMELALVDINTVVMARASENFARLGLAGGTRFVTGDAETFAGELEELDLAVLDAEGPKSEDVPEDYRDKAIYYPHLRAMLDKLRSGAIVIAHNVILSNFSGSGYFSKKQENYRQQYSKFLPLFKTGFAYTIIDSTEGMLVARKS</sequence>
<evidence type="ECO:0000313" key="2">
    <source>
        <dbReference type="Proteomes" id="UP001153332"/>
    </source>
</evidence>
<comment type="caution">
    <text evidence="1">The sequence shown here is derived from an EMBL/GenBank/DDBJ whole genome shotgun (WGS) entry which is preliminary data.</text>
</comment>
<gene>
    <name evidence="1" type="ORF">O1611_g5545</name>
</gene>
<accession>A0ACC2JKQ2</accession>
<dbReference type="Proteomes" id="UP001153332">
    <property type="component" value="Unassembled WGS sequence"/>
</dbReference>
<evidence type="ECO:0000313" key="1">
    <source>
        <dbReference type="EMBL" id="KAJ8128090.1"/>
    </source>
</evidence>
<name>A0ACC2JKQ2_9PEZI</name>
<organism evidence="1 2">
    <name type="scientific">Lasiodiplodia mahajangana</name>
    <dbReference type="NCBI Taxonomy" id="1108764"/>
    <lineage>
        <taxon>Eukaryota</taxon>
        <taxon>Fungi</taxon>
        <taxon>Dikarya</taxon>
        <taxon>Ascomycota</taxon>
        <taxon>Pezizomycotina</taxon>
        <taxon>Dothideomycetes</taxon>
        <taxon>Dothideomycetes incertae sedis</taxon>
        <taxon>Botryosphaeriales</taxon>
        <taxon>Botryosphaeriaceae</taxon>
        <taxon>Lasiodiplodia</taxon>
    </lineage>
</organism>
<proteinExistence type="predicted"/>
<protein>
    <submittedName>
        <fullName evidence="1">Uncharacterized protein</fullName>
    </submittedName>
</protein>
<dbReference type="EMBL" id="JAPUUL010001190">
    <property type="protein sequence ID" value="KAJ8128090.1"/>
    <property type="molecule type" value="Genomic_DNA"/>
</dbReference>
<reference evidence="1" key="1">
    <citation type="submission" date="2022-12" db="EMBL/GenBank/DDBJ databases">
        <title>Genome Sequence of Lasiodiplodia mahajangana.</title>
        <authorList>
            <person name="Buettner E."/>
        </authorList>
    </citation>
    <scope>NUCLEOTIDE SEQUENCE</scope>
    <source>
        <strain evidence="1">VT137</strain>
    </source>
</reference>